<evidence type="ECO:0000256" key="2">
    <source>
        <dbReference type="SAM" id="Phobius"/>
    </source>
</evidence>
<feature type="region of interest" description="Disordered" evidence="1">
    <location>
        <begin position="420"/>
        <end position="545"/>
    </location>
</feature>
<protein>
    <submittedName>
        <fullName evidence="3">Cadherin</fullName>
    </submittedName>
</protein>
<keyword evidence="2" id="KW-0472">Membrane</keyword>
<name>A0A061QIJ7_9CHLO</name>
<sequence>PSPPPPGTYPVAPGFNTFRISVTAPDGAAAREHTLMLEVPPPSPPPSPPPPPVPPPPPPPSPPPPSFGLPQFLETPPALSASSVAEFRFADGHCDATPGCAYECQLDNAPSEACSSPLELTGLHDGRHTLVVSARALGDIGAGEAASFSWTIDTQGPVLSLLHDRSAFYSTSNLEARMLVNASEPLAKPLALADINAVNATVQSAQALSAESTLVVLRVFSVWPEPEAVRGSLGDCAATDVAGNCASLVQPEELVWRLDKEPPAVRLEGPSNRTVAATSPVQITIKFSEDVQPIRPSDLRVSSGALSREGGLVRRDMSHYAAVVEPSATGLGCSGEPIPGGGCVALGVLAGTYRDLAGNLGVAGAEIRITFEPAAFSLLASPAPEVPPGALRAVWWFLGVAAAAALLTLLIWCVRRRQPNNSTAGGDAEDDLAAGKERPGGASAAGAWQLGKGTCPDKRGGLSPSRVPLRLQHKGAEAFRPQVRPLDPRATDNFGNPRPGAGARLPQLSDDERPPPPPLPPAEEAQLLIGGGSLRTGTTRAPSCG</sequence>
<feature type="compositionally biased region" description="Polar residues" evidence="1">
    <location>
        <begin position="535"/>
        <end position="545"/>
    </location>
</feature>
<dbReference type="PANTHER" id="PTHR34677">
    <property type="match status" value="1"/>
</dbReference>
<evidence type="ECO:0000256" key="1">
    <source>
        <dbReference type="SAM" id="MobiDB-lite"/>
    </source>
</evidence>
<feature type="region of interest" description="Disordered" evidence="1">
    <location>
        <begin position="26"/>
        <end position="74"/>
    </location>
</feature>
<keyword evidence="2" id="KW-1133">Transmembrane helix</keyword>
<reference evidence="3" key="1">
    <citation type="submission" date="2014-05" db="EMBL/GenBank/DDBJ databases">
        <title>The transcriptome of the halophilic microalga Tetraselmis sp. GSL018 isolated from the Great Salt Lake, Utah.</title>
        <authorList>
            <person name="Jinkerson R.E."/>
            <person name="D'Adamo S."/>
            <person name="Posewitz M.C."/>
        </authorList>
    </citation>
    <scope>NUCLEOTIDE SEQUENCE</scope>
    <source>
        <strain evidence="3">GSL018</strain>
    </source>
</reference>
<gene>
    <name evidence="3" type="ORF">TSPGSL018_29121</name>
</gene>
<feature type="non-terminal residue" evidence="3">
    <location>
        <position position="1"/>
    </location>
</feature>
<feature type="transmembrane region" description="Helical" evidence="2">
    <location>
        <begin position="393"/>
        <end position="414"/>
    </location>
</feature>
<feature type="non-terminal residue" evidence="3">
    <location>
        <position position="545"/>
    </location>
</feature>
<dbReference type="AlphaFoldDB" id="A0A061QIJ7"/>
<dbReference type="PANTHER" id="PTHR34677:SF3">
    <property type="entry name" value="BACTERIAL IG-LIKE DOMAIN-CONTAINING PROTEIN"/>
    <property type="match status" value="1"/>
</dbReference>
<organism evidence="3">
    <name type="scientific">Tetraselmis sp. GSL018</name>
    <dbReference type="NCBI Taxonomy" id="582737"/>
    <lineage>
        <taxon>Eukaryota</taxon>
        <taxon>Viridiplantae</taxon>
        <taxon>Chlorophyta</taxon>
        <taxon>core chlorophytes</taxon>
        <taxon>Chlorodendrophyceae</taxon>
        <taxon>Chlorodendrales</taxon>
        <taxon>Chlorodendraceae</taxon>
        <taxon>Tetraselmis</taxon>
    </lineage>
</organism>
<dbReference type="EMBL" id="GBEZ01026877">
    <property type="protein sequence ID" value="JAC60372.1"/>
    <property type="molecule type" value="Transcribed_RNA"/>
</dbReference>
<keyword evidence="2" id="KW-0812">Transmembrane</keyword>
<accession>A0A061QIJ7</accession>
<proteinExistence type="predicted"/>
<feature type="compositionally biased region" description="Pro residues" evidence="1">
    <location>
        <begin position="39"/>
        <end position="67"/>
    </location>
</feature>
<evidence type="ECO:0000313" key="3">
    <source>
        <dbReference type="EMBL" id="JAC60372.1"/>
    </source>
</evidence>